<proteinExistence type="predicted"/>
<accession>A0A316XEA7</accession>
<dbReference type="Proteomes" id="UP000236594">
    <property type="component" value="Unassembled WGS sequence"/>
</dbReference>
<dbReference type="OrthoDB" id="1259860at2"/>
<sequence length="144" mass="16520">MRNTLLLFLCFSTFCTALQGQSRQFVFSFNPKKFIQENKLDEASPKEIIFPLYDIEGRQTKYIMLDKTSEALRKAKIFSFKGKSEDGTKLMTLTIASGKLTGSYLENGTAYFIEPLKENCRKRYKLYSKPAGNYQVGQPNDVLK</sequence>
<name>A0A316XEA7_9FLAO</name>
<protein>
    <submittedName>
        <fullName evidence="1">Uncharacterized protein</fullName>
    </submittedName>
</protein>
<comment type="caution">
    <text evidence="1">The sequence shown here is derived from an EMBL/GenBank/DDBJ whole genome shotgun (WGS) entry which is preliminary data.</text>
</comment>
<keyword evidence="2" id="KW-1185">Reference proteome</keyword>
<dbReference type="AlphaFoldDB" id="A0A316XEA7"/>
<evidence type="ECO:0000313" key="1">
    <source>
        <dbReference type="EMBL" id="PWN71539.1"/>
    </source>
</evidence>
<organism evidence="1 2">
    <name type="scientific">Chryseobacterium phosphatilyticum</name>
    <dbReference type="NCBI Taxonomy" id="475075"/>
    <lineage>
        <taxon>Bacteria</taxon>
        <taxon>Pseudomonadati</taxon>
        <taxon>Bacteroidota</taxon>
        <taxon>Flavobacteriia</taxon>
        <taxon>Flavobacteriales</taxon>
        <taxon>Weeksellaceae</taxon>
        <taxon>Chryseobacterium group</taxon>
        <taxon>Chryseobacterium</taxon>
    </lineage>
</organism>
<evidence type="ECO:0000313" key="2">
    <source>
        <dbReference type="Proteomes" id="UP000236594"/>
    </source>
</evidence>
<dbReference type="RefSeq" id="WP_109710266.1">
    <property type="nucleotide sequence ID" value="NZ_PPED02000001.1"/>
</dbReference>
<gene>
    <name evidence="1" type="ORF">C1631_002635</name>
</gene>
<reference evidence="1 2" key="1">
    <citation type="submission" date="2018-04" db="EMBL/GenBank/DDBJ databases">
        <title>Draft Genome Sequence of Phosphate-Solubilizing Chryseobacterium sp. ISE14 that is a Biocontrol and Plant Growth-Promoting Rhizobacterium Isolated from Cucumber.</title>
        <authorList>
            <person name="Jeong J.-J."/>
            <person name="Sang M.K."/>
            <person name="Choi I.-G."/>
            <person name="Kim K.D."/>
        </authorList>
    </citation>
    <scope>NUCLEOTIDE SEQUENCE [LARGE SCALE GENOMIC DNA]</scope>
    <source>
        <strain evidence="1 2">ISE14</strain>
    </source>
</reference>
<dbReference type="EMBL" id="PPED02000001">
    <property type="protein sequence ID" value="PWN71539.1"/>
    <property type="molecule type" value="Genomic_DNA"/>
</dbReference>